<dbReference type="InterPro" id="IPR010982">
    <property type="entry name" value="Lambda_DNA-bd_dom_sf"/>
</dbReference>
<proteinExistence type="predicted"/>
<name>A0A367CGG1_9ENTE</name>
<sequence>MKATIKDVATLAGVSKSTVSQFLNGRFSYMSETTRKKIEEAIAELNYRPNQIAKSLKQKNTKIVALICATLHSRFSLNLIGSIEEFFQKEGYSVIIASSEDDSQKEKSLVESFLARQVDGILVFPTSQNKEYYQKLAEQRIPLVFLDRQLSGVDVPSVLLDNKLAGAMATQLLIDQGHDKIALFTFPVKDRITTRIERIEGYEETLVKNKLTRPDEFVVCCELEELADRLDQLFQYTPKPTALIMGNDMLLEESLFWSKREKKKIPDDFSLVGIDDVSFARLFDPEITTLAQPIEKIALKAASLLWEQIQGISQETTSDSYLYKPTLIQRSSVKKLN</sequence>
<dbReference type="CDD" id="cd01392">
    <property type="entry name" value="HTH_LacI"/>
    <property type="match status" value="1"/>
</dbReference>
<dbReference type="PRINTS" id="PR00036">
    <property type="entry name" value="HTHLACI"/>
</dbReference>
<dbReference type="STRING" id="53345.LIU_04785"/>
<dbReference type="Pfam" id="PF00356">
    <property type="entry name" value="LacI"/>
    <property type="match status" value="1"/>
</dbReference>
<dbReference type="PANTHER" id="PTHR30146">
    <property type="entry name" value="LACI-RELATED TRANSCRIPTIONAL REPRESSOR"/>
    <property type="match status" value="1"/>
</dbReference>
<dbReference type="SUPFAM" id="SSF47413">
    <property type="entry name" value="lambda repressor-like DNA-binding domains"/>
    <property type="match status" value="1"/>
</dbReference>
<comment type="caution">
    <text evidence="1">The sequence shown here is derived from an EMBL/GenBank/DDBJ whole genome shotgun (WGS) entry which is preliminary data.</text>
</comment>
<protein>
    <submittedName>
        <fullName evidence="1">Uncharacterized protein</fullName>
    </submittedName>
</protein>
<dbReference type="PANTHER" id="PTHR30146:SF109">
    <property type="entry name" value="HTH-TYPE TRANSCRIPTIONAL REGULATOR GALS"/>
    <property type="match status" value="1"/>
</dbReference>
<dbReference type="Gene3D" id="3.40.50.2300">
    <property type="match status" value="2"/>
</dbReference>
<dbReference type="EMBL" id="LEPB01000003">
    <property type="protein sequence ID" value="RCA11697.1"/>
    <property type="molecule type" value="Genomic_DNA"/>
</dbReference>
<dbReference type="GeneID" id="56743362"/>
<evidence type="ECO:0000313" key="1">
    <source>
        <dbReference type="EMBL" id="RCA11697.1"/>
    </source>
</evidence>
<accession>A0A367CGG1</accession>
<dbReference type="Pfam" id="PF13377">
    <property type="entry name" value="Peripla_BP_3"/>
    <property type="match status" value="1"/>
</dbReference>
<dbReference type="Gene3D" id="1.10.260.40">
    <property type="entry name" value="lambda repressor-like DNA-binding domains"/>
    <property type="match status" value="1"/>
</dbReference>
<dbReference type="InterPro" id="IPR000843">
    <property type="entry name" value="HTH_LacI"/>
</dbReference>
<gene>
    <name evidence="1" type="ORF">EA71_00717</name>
</gene>
<dbReference type="InterPro" id="IPR046335">
    <property type="entry name" value="LacI/GalR-like_sensor"/>
</dbReference>
<dbReference type="SMART" id="SM00354">
    <property type="entry name" value="HTH_LACI"/>
    <property type="match status" value="1"/>
</dbReference>
<dbReference type="GO" id="GO:0003700">
    <property type="term" value="F:DNA-binding transcription factor activity"/>
    <property type="evidence" value="ECO:0007669"/>
    <property type="project" value="TreeGrafter"/>
</dbReference>
<dbReference type="Proteomes" id="UP000252797">
    <property type="component" value="Unassembled WGS sequence"/>
</dbReference>
<organism evidence="1 2">
    <name type="scientific">Enterococcus durans</name>
    <dbReference type="NCBI Taxonomy" id="53345"/>
    <lineage>
        <taxon>Bacteria</taxon>
        <taxon>Bacillati</taxon>
        <taxon>Bacillota</taxon>
        <taxon>Bacilli</taxon>
        <taxon>Lactobacillales</taxon>
        <taxon>Enterococcaceae</taxon>
        <taxon>Enterococcus</taxon>
    </lineage>
</organism>
<dbReference type="AlphaFoldDB" id="A0A367CGG1"/>
<dbReference type="SUPFAM" id="SSF53822">
    <property type="entry name" value="Periplasmic binding protein-like I"/>
    <property type="match status" value="1"/>
</dbReference>
<dbReference type="PROSITE" id="PS50932">
    <property type="entry name" value="HTH_LACI_2"/>
    <property type="match status" value="1"/>
</dbReference>
<dbReference type="RefSeq" id="WP_081133942.1">
    <property type="nucleotide sequence ID" value="NZ_CAXUDG010000020.1"/>
</dbReference>
<dbReference type="InterPro" id="IPR028082">
    <property type="entry name" value="Peripla_BP_I"/>
</dbReference>
<reference evidence="1 2" key="1">
    <citation type="submission" date="2015-06" db="EMBL/GenBank/DDBJ databases">
        <title>The Genome Sequence of Enterococcus durans 4EA1.</title>
        <authorList>
            <consortium name="The Broad Institute Genomics Platform"/>
            <consortium name="The Broad Institute Genome Sequencing Center for Infectious Disease"/>
            <person name="Earl A.M."/>
            <person name="Van Tyne D."/>
            <person name="Lebreton F."/>
            <person name="Saavedra J.T."/>
            <person name="Gilmore M.S."/>
            <person name="Manson Mcguire A."/>
            <person name="Clock S."/>
            <person name="Crupain M."/>
            <person name="Rangan U."/>
            <person name="Young S."/>
            <person name="Abouelleil A."/>
            <person name="Cao P."/>
            <person name="Chapman S.B."/>
            <person name="Griggs A."/>
            <person name="Priest M."/>
            <person name="Shea T."/>
            <person name="Wortman J."/>
            <person name="Nusbaum C."/>
            <person name="Birren B."/>
        </authorList>
    </citation>
    <scope>NUCLEOTIDE SEQUENCE [LARGE SCALE GENOMIC DNA]</scope>
    <source>
        <strain evidence="1 2">4EA1</strain>
    </source>
</reference>
<dbReference type="PROSITE" id="PS00356">
    <property type="entry name" value="HTH_LACI_1"/>
    <property type="match status" value="1"/>
</dbReference>
<dbReference type="GO" id="GO:0000976">
    <property type="term" value="F:transcription cis-regulatory region binding"/>
    <property type="evidence" value="ECO:0007669"/>
    <property type="project" value="TreeGrafter"/>
</dbReference>
<evidence type="ECO:0000313" key="2">
    <source>
        <dbReference type="Proteomes" id="UP000252797"/>
    </source>
</evidence>